<accession>A0ACA9L0I8</accession>
<dbReference type="EMBL" id="CAJVPT010004084">
    <property type="protein sequence ID" value="CAG8503939.1"/>
    <property type="molecule type" value="Genomic_DNA"/>
</dbReference>
<protein>
    <submittedName>
        <fullName evidence="1">4421_t:CDS:1</fullName>
    </submittedName>
</protein>
<feature type="non-terminal residue" evidence="1">
    <location>
        <position position="603"/>
    </location>
</feature>
<feature type="non-terminal residue" evidence="1">
    <location>
        <position position="1"/>
    </location>
</feature>
<comment type="caution">
    <text evidence="1">The sequence shown here is derived from an EMBL/GenBank/DDBJ whole genome shotgun (WGS) entry which is preliminary data.</text>
</comment>
<proteinExistence type="predicted"/>
<sequence length="603" mass="67180">MRNLKVFSGSSHPELTEHICEKLGIPVAPSVQNKFSNQETSVKIVRNEDVFIIQSGSKHINDHLMELLIMISACKGASASRVTVAGVDHIITMDLHSSQMQGFFNKPVDNLYAEPLIVKWIQDSVCDFTNGVVVSKNAGGVKRVTSLADRLKIDFALIHADRTRGSNNTHCDSAGENSNTFTNNNHHATAAIINKASDENDIEEGYPSRSASTAVADEAPFVNDTEPDSVTITLVGDVAGKDDMIDKAGSFIDASEHLVKKCGAKRVYVIATHGILNNDCLGEIERCKSIYKLVITNTFPISPEDRRKSTKLVIIDASVIIAEAIRRIHNGEISKELAELFTNAVLHGNMRIIRVSIVNGKLSSFLREQKFMLIQRCIDLLESLIPNGTQTVINSWDSDFDEVKKFLDEKIPCYILYRLDSRSSSGDYEWLFLAYVPDESKVRDKMIYASTRATLTKELGDYRFVDSMYGNKIDEFTLEGYHKHKQHQQAEAPLTQREKELAEVRSAEANENSFSSSARRSHAAGVSFPLSDEAIEAIKSLSQTEKLHNFVKLSLDITNERVELSSTDKIEIDDLANSLPSDAPCFSFFAYDHNYKGDDFHSI</sequence>
<keyword evidence="2" id="KW-1185">Reference proteome</keyword>
<reference evidence="1" key="1">
    <citation type="submission" date="2021-06" db="EMBL/GenBank/DDBJ databases">
        <authorList>
            <person name="Kallberg Y."/>
            <person name="Tangrot J."/>
            <person name="Rosling A."/>
        </authorList>
    </citation>
    <scope>NUCLEOTIDE SEQUENCE</scope>
    <source>
        <strain evidence="1">CL356</strain>
    </source>
</reference>
<dbReference type="Proteomes" id="UP000789525">
    <property type="component" value="Unassembled WGS sequence"/>
</dbReference>
<evidence type="ECO:0000313" key="2">
    <source>
        <dbReference type="Proteomes" id="UP000789525"/>
    </source>
</evidence>
<organism evidence="1 2">
    <name type="scientific">Acaulospora colombiana</name>
    <dbReference type="NCBI Taxonomy" id="27376"/>
    <lineage>
        <taxon>Eukaryota</taxon>
        <taxon>Fungi</taxon>
        <taxon>Fungi incertae sedis</taxon>
        <taxon>Mucoromycota</taxon>
        <taxon>Glomeromycotina</taxon>
        <taxon>Glomeromycetes</taxon>
        <taxon>Diversisporales</taxon>
        <taxon>Acaulosporaceae</taxon>
        <taxon>Acaulospora</taxon>
    </lineage>
</organism>
<gene>
    <name evidence="1" type="ORF">ACOLOM_LOCUS2922</name>
</gene>
<name>A0ACA9L0I8_9GLOM</name>
<evidence type="ECO:0000313" key="1">
    <source>
        <dbReference type="EMBL" id="CAG8503939.1"/>
    </source>
</evidence>